<feature type="domain" description="SnoaL-like" evidence="1">
    <location>
        <begin position="5"/>
        <end position="128"/>
    </location>
</feature>
<dbReference type="Gene3D" id="3.10.450.50">
    <property type="match status" value="1"/>
</dbReference>
<evidence type="ECO:0000259" key="1">
    <source>
        <dbReference type="Pfam" id="PF13577"/>
    </source>
</evidence>
<dbReference type="OrthoDB" id="2860904at2"/>
<dbReference type="InterPro" id="IPR032710">
    <property type="entry name" value="NTF2-like_dom_sf"/>
</dbReference>
<proteinExistence type="predicted"/>
<accession>A0A5C8ZW93</accession>
<organism evidence="2 3">
    <name type="scientific">Parahaliea aestuarii</name>
    <dbReference type="NCBI Taxonomy" id="1852021"/>
    <lineage>
        <taxon>Bacteria</taxon>
        <taxon>Pseudomonadati</taxon>
        <taxon>Pseudomonadota</taxon>
        <taxon>Gammaproteobacteria</taxon>
        <taxon>Cellvibrionales</taxon>
        <taxon>Halieaceae</taxon>
        <taxon>Parahaliea</taxon>
    </lineage>
</organism>
<dbReference type="InterPro" id="IPR037401">
    <property type="entry name" value="SnoaL-like"/>
</dbReference>
<dbReference type="CDD" id="cd00531">
    <property type="entry name" value="NTF2_like"/>
    <property type="match status" value="1"/>
</dbReference>
<dbReference type="Pfam" id="PF13577">
    <property type="entry name" value="SnoaL_4"/>
    <property type="match status" value="1"/>
</dbReference>
<dbReference type="EMBL" id="VRYZ01000004">
    <property type="protein sequence ID" value="TXS91737.1"/>
    <property type="molecule type" value="Genomic_DNA"/>
</dbReference>
<evidence type="ECO:0000313" key="2">
    <source>
        <dbReference type="EMBL" id="TXS91737.1"/>
    </source>
</evidence>
<protein>
    <submittedName>
        <fullName evidence="2">Nuclear transport factor 2 family protein</fullName>
    </submittedName>
</protein>
<gene>
    <name evidence="2" type="ORF">FVW59_11335</name>
</gene>
<sequence length="150" mass="16746">MNLDTLLAERAIYRALVQFARAMDERDWNALIALTTEDIGADLGAGTLNGRAALVANMRSFLDDCGPTQHLLGNVLIEVDGERASSRAYVSDMHLGRGERAHLTFSTLGDYHDQWQLQDGQWRMCHRRKLNRAHIGDISVLGSGPADWNR</sequence>
<dbReference type="AlphaFoldDB" id="A0A5C8ZW93"/>
<dbReference type="SUPFAM" id="SSF54427">
    <property type="entry name" value="NTF2-like"/>
    <property type="match status" value="1"/>
</dbReference>
<keyword evidence="3" id="KW-1185">Reference proteome</keyword>
<name>A0A5C8ZW93_9GAMM</name>
<dbReference type="RefSeq" id="WP_148064434.1">
    <property type="nucleotide sequence ID" value="NZ_VRYZ01000004.1"/>
</dbReference>
<dbReference type="Proteomes" id="UP000321933">
    <property type="component" value="Unassembled WGS sequence"/>
</dbReference>
<reference evidence="2 3" key="1">
    <citation type="submission" date="2019-08" db="EMBL/GenBank/DDBJ databases">
        <title>Parahaliea maris sp. nov., isolated from the surface seawater.</title>
        <authorList>
            <person name="Liu Y."/>
        </authorList>
    </citation>
    <scope>NUCLEOTIDE SEQUENCE [LARGE SCALE GENOMIC DNA]</scope>
    <source>
        <strain evidence="2 3">S2-26</strain>
    </source>
</reference>
<comment type="caution">
    <text evidence="2">The sequence shown here is derived from an EMBL/GenBank/DDBJ whole genome shotgun (WGS) entry which is preliminary data.</text>
</comment>
<evidence type="ECO:0000313" key="3">
    <source>
        <dbReference type="Proteomes" id="UP000321933"/>
    </source>
</evidence>